<dbReference type="GO" id="GO:0007059">
    <property type="term" value="P:chromosome segregation"/>
    <property type="evidence" value="ECO:0007669"/>
    <property type="project" value="UniProtKB-KW"/>
</dbReference>
<dbReference type="InterPro" id="IPR050090">
    <property type="entry name" value="Tyrosine_recombinase_XerCD"/>
</dbReference>
<keyword evidence="4" id="KW-0233">DNA recombination</keyword>
<dbReference type="PANTHER" id="PTHR30349">
    <property type="entry name" value="PHAGE INTEGRASE-RELATED"/>
    <property type="match status" value="1"/>
</dbReference>
<dbReference type="Gene3D" id="1.10.443.10">
    <property type="entry name" value="Intergrase catalytic core"/>
    <property type="match status" value="1"/>
</dbReference>
<dbReference type="Pfam" id="PF00589">
    <property type="entry name" value="Phage_integrase"/>
    <property type="match status" value="1"/>
</dbReference>
<dbReference type="SUPFAM" id="SSF56349">
    <property type="entry name" value="DNA breaking-rejoining enzymes"/>
    <property type="match status" value="1"/>
</dbReference>
<dbReference type="RefSeq" id="WP_243307173.1">
    <property type="nucleotide sequence ID" value="NZ_JALGBI010000001.1"/>
</dbReference>
<evidence type="ECO:0000256" key="4">
    <source>
        <dbReference type="ARBA" id="ARBA00023172"/>
    </source>
</evidence>
<comment type="caution">
    <text evidence="9">The sequence shown here is derived from an EMBL/GenBank/DDBJ whole genome shotgun (WGS) entry which is preliminary data.</text>
</comment>
<dbReference type="InterPro" id="IPR011010">
    <property type="entry name" value="DNA_brk_join_enz"/>
</dbReference>
<evidence type="ECO:0000259" key="7">
    <source>
        <dbReference type="PROSITE" id="PS51900"/>
    </source>
</evidence>
<accession>A0A9X2ANL7</accession>
<evidence type="ECO:0000256" key="3">
    <source>
        <dbReference type="ARBA" id="ARBA00023125"/>
    </source>
</evidence>
<dbReference type="Proteomes" id="UP001139447">
    <property type="component" value="Unassembled WGS sequence"/>
</dbReference>
<evidence type="ECO:0000256" key="1">
    <source>
        <dbReference type="ARBA" id="ARBA00022829"/>
    </source>
</evidence>
<proteinExistence type="predicted"/>
<dbReference type="GO" id="GO:0006310">
    <property type="term" value="P:DNA recombination"/>
    <property type="evidence" value="ECO:0007669"/>
    <property type="project" value="UniProtKB-KW"/>
</dbReference>
<evidence type="ECO:0000313" key="10">
    <source>
        <dbReference type="Proteomes" id="UP001139447"/>
    </source>
</evidence>
<dbReference type="InterPro" id="IPR044068">
    <property type="entry name" value="CB"/>
</dbReference>
<sequence>MRSGIEAHPHKPLARGQFSQGDYARATGAPGDLRGLFAAMRRYLEHLGVKGYTRMGRANVERYVRDFIIWADERGVTHPQQVSLQVLERYQRWLFHYRKKRDGEPLSVASQRAKITPLRGFFKWLTRVGEIPANPAADVELPRKIKRLPHAVLTFAEAERVLAMADTGSPIGLRDRAMMELLYATGIRRAEIAGLAVTDMEFDRRVVLVRQGKGQKDRMVPMGERAAHWVRLYLDEARPQLVWNHQDATLFLGREGVPLSPTWLSTHIATYVQAAGVNKRGGCHLWRHTMATLMLEGGADIRHIQAMLGHADISSTQIYTQVAIRQLAQVHAITHPGARLRPRARIQGGLQEAPLTLDAAEPWLDHDASARDLLEALEAEAEEEEKS</sequence>
<keyword evidence="10" id="KW-1185">Reference proteome</keyword>
<evidence type="ECO:0000313" key="8">
    <source>
        <dbReference type="EMBL" id="MCJ0764516.1"/>
    </source>
</evidence>
<evidence type="ECO:0000259" key="6">
    <source>
        <dbReference type="PROSITE" id="PS51898"/>
    </source>
</evidence>
<dbReference type="AlphaFoldDB" id="A0A9X2ANL7"/>
<dbReference type="EMBL" id="JALGBI010000001">
    <property type="protein sequence ID" value="MCJ0764516.1"/>
    <property type="molecule type" value="Genomic_DNA"/>
</dbReference>
<protein>
    <submittedName>
        <fullName evidence="9">Site-specific tyrosine recombinase XerC</fullName>
    </submittedName>
</protein>
<keyword evidence="1" id="KW-0159">Chromosome partition</keyword>
<gene>
    <name evidence="9" type="primary">xerC</name>
    <name evidence="8" type="ORF">MMF98_14960</name>
    <name evidence="9" type="ORF">MMF98_15000</name>
</gene>
<evidence type="ECO:0000313" key="9">
    <source>
        <dbReference type="EMBL" id="MCJ0764524.1"/>
    </source>
</evidence>
<organism evidence="9 10">
    <name type="scientific">Variovorax terrae</name>
    <dbReference type="NCBI Taxonomy" id="2923278"/>
    <lineage>
        <taxon>Bacteria</taxon>
        <taxon>Pseudomonadati</taxon>
        <taxon>Pseudomonadota</taxon>
        <taxon>Betaproteobacteria</taxon>
        <taxon>Burkholderiales</taxon>
        <taxon>Comamonadaceae</taxon>
        <taxon>Variovorax</taxon>
    </lineage>
</organism>
<keyword evidence="2" id="KW-0229">DNA integration</keyword>
<feature type="domain" description="Core-binding (CB)" evidence="7">
    <location>
        <begin position="34"/>
        <end position="126"/>
    </location>
</feature>
<evidence type="ECO:0000256" key="2">
    <source>
        <dbReference type="ARBA" id="ARBA00022908"/>
    </source>
</evidence>
<dbReference type="InterPro" id="IPR002104">
    <property type="entry name" value="Integrase_catalytic"/>
</dbReference>
<name>A0A9X2ANL7_9BURK</name>
<reference evidence="9" key="1">
    <citation type="submission" date="2022-03" db="EMBL/GenBank/DDBJ databases">
        <authorList>
            <person name="Woo C.Y."/>
        </authorList>
    </citation>
    <scope>NUCLEOTIDE SEQUENCE</scope>
    <source>
        <strain evidence="9">CYS-02</strain>
    </source>
</reference>
<dbReference type="InterPro" id="IPR010998">
    <property type="entry name" value="Integrase_recombinase_N"/>
</dbReference>
<dbReference type="Gene3D" id="1.10.150.130">
    <property type="match status" value="1"/>
</dbReference>
<dbReference type="PANTHER" id="PTHR30349:SF81">
    <property type="entry name" value="TYROSINE RECOMBINASE XERC"/>
    <property type="match status" value="1"/>
</dbReference>
<dbReference type="InterPro" id="IPR013762">
    <property type="entry name" value="Integrase-like_cat_sf"/>
</dbReference>
<dbReference type="PROSITE" id="PS51898">
    <property type="entry name" value="TYR_RECOMBINASE"/>
    <property type="match status" value="1"/>
</dbReference>
<evidence type="ECO:0000256" key="5">
    <source>
        <dbReference type="PROSITE-ProRule" id="PRU01248"/>
    </source>
</evidence>
<keyword evidence="3 5" id="KW-0238">DNA-binding</keyword>
<dbReference type="PROSITE" id="PS51900">
    <property type="entry name" value="CB"/>
    <property type="match status" value="1"/>
</dbReference>
<dbReference type="NCBIfam" id="NF002331">
    <property type="entry name" value="PRK01287.1"/>
    <property type="match status" value="1"/>
</dbReference>
<dbReference type="EMBL" id="JALGBI010000001">
    <property type="protein sequence ID" value="MCJ0764524.1"/>
    <property type="molecule type" value="Genomic_DNA"/>
</dbReference>
<dbReference type="GO" id="GO:0003677">
    <property type="term" value="F:DNA binding"/>
    <property type="evidence" value="ECO:0007669"/>
    <property type="project" value="UniProtKB-UniRule"/>
</dbReference>
<feature type="domain" description="Tyr recombinase" evidence="6">
    <location>
        <begin position="147"/>
        <end position="332"/>
    </location>
</feature>
<dbReference type="GO" id="GO:0015074">
    <property type="term" value="P:DNA integration"/>
    <property type="evidence" value="ECO:0007669"/>
    <property type="project" value="UniProtKB-KW"/>
</dbReference>